<dbReference type="Proteomes" id="UP001217838">
    <property type="component" value="Unassembled WGS sequence"/>
</dbReference>
<sequence length="536" mass="58290">MPDDLQRVLAYHERSAHRPGRYAASLGYLDWDTQPNPFRLYDGCERHPLPRVHPHVSQDSPTWADLFRSGAVRPAAYDLDLLGSLCFHAFALSAWKQHGASRWSLRVNPSSGNLHPTEVYLLAGPTSGLSQAPGLYHYTPLLHALEQRAVLGRDRWAALEFPGLLVGLSSIAWREAWKYGERAFRYCNHDVGHAIAALAVSAALHGWRAVLVDPLPDARLADLLGLADLGRGVEAERPECLLALLPADVPLALDPAAVLDLAPAALVGEANQLSEGHHAWEILDEIAEATASTAAAPRPTPPLAAPRACDLAVPAAPLVRRRRSAVAMDARTGLTATAFYDMLLRTLPGGLPFSALPWRPAVDLALMVHRVEGVDPGLYLLVRDPARGARWRAVLPDATWQPPPGCPEALPLVGLSAGDVRRHAALVSCAQDIAADGAFALGMFVDLHAELAREGPAHYRRLYWETGAIGQLLYLEAEALGIAATGIGCFFDQPVRHLFGLPESDDLRSLYHFTVGGRVDDPRLRTLDAYHHLDRL</sequence>
<organism evidence="2 3">
    <name type="scientific">Nannocystis radixulma</name>
    <dbReference type="NCBI Taxonomy" id="2995305"/>
    <lineage>
        <taxon>Bacteria</taxon>
        <taxon>Pseudomonadati</taxon>
        <taxon>Myxococcota</taxon>
        <taxon>Polyangia</taxon>
        <taxon>Nannocystales</taxon>
        <taxon>Nannocystaceae</taxon>
        <taxon>Nannocystis</taxon>
    </lineage>
</organism>
<evidence type="ECO:0000259" key="1">
    <source>
        <dbReference type="Pfam" id="PF00881"/>
    </source>
</evidence>
<dbReference type="Gene3D" id="3.40.109.10">
    <property type="entry name" value="NADH Oxidase"/>
    <property type="match status" value="2"/>
</dbReference>
<dbReference type="Pfam" id="PF00881">
    <property type="entry name" value="Nitroreductase"/>
    <property type="match status" value="1"/>
</dbReference>
<gene>
    <name evidence="2" type="ORF">POL58_47685</name>
</gene>
<dbReference type="InterPro" id="IPR000415">
    <property type="entry name" value="Nitroreductase-like"/>
</dbReference>
<accession>A0ABT5BMX1</accession>
<protein>
    <submittedName>
        <fullName evidence="2">SagB/ThcOx family dehydrogenase</fullName>
    </submittedName>
</protein>
<proteinExistence type="predicted"/>
<dbReference type="PANTHER" id="PTHR42741:SF3">
    <property type="entry name" value="NITROREDUCTASE FAMILY PROTEIN"/>
    <property type="match status" value="1"/>
</dbReference>
<evidence type="ECO:0000313" key="2">
    <source>
        <dbReference type="EMBL" id="MDC0675519.1"/>
    </source>
</evidence>
<feature type="domain" description="Nitroreductase" evidence="1">
    <location>
        <begin position="430"/>
        <end position="516"/>
    </location>
</feature>
<dbReference type="InterPro" id="IPR029479">
    <property type="entry name" value="Nitroreductase"/>
</dbReference>
<reference evidence="2 3" key="1">
    <citation type="submission" date="2022-11" db="EMBL/GenBank/DDBJ databases">
        <title>Minimal conservation of predation-associated metabolite biosynthetic gene clusters underscores biosynthetic potential of Myxococcota including descriptions for ten novel species: Archangium lansinium sp. nov., Myxococcus landrumus sp. nov., Nannocystis bai.</title>
        <authorList>
            <person name="Ahearne A."/>
            <person name="Stevens C."/>
            <person name="Dowd S."/>
        </authorList>
    </citation>
    <scope>NUCLEOTIDE SEQUENCE [LARGE SCALE GENOMIC DNA]</scope>
    <source>
        <strain evidence="2 3">NCELM</strain>
    </source>
</reference>
<name>A0ABT5BMX1_9BACT</name>
<evidence type="ECO:0000313" key="3">
    <source>
        <dbReference type="Proteomes" id="UP001217838"/>
    </source>
</evidence>
<dbReference type="RefSeq" id="WP_272010677.1">
    <property type="nucleotide sequence ID" value="NZ_JAQNDN010000028.1"/>
</dbReference>
<keyword evidence="3" id="KW-1185">Reference proteome</keyword>
<dbReference type="EMBL" id="JAQNDN010000028">
    <property type="protein sequence ID" value="MDC0675519.1"/>
    <property type="molecule type" value="Genomic_DNA"/>
</dbReference>
<dbReference type="CDD" id="cd02142">
    <property type="entry name" value="McbC_SagB-like_oxidoreductase"/>
    <property type="match status" value="2"/>
</dbReference>
<dbReference type="PANTHER" id="PTHR42741">
    <property type="entry name" value="NITROREDUCTASE FAMILY PROTEIN"/>
    <property type="match status" value="1"/>
</dbReference>
<dbReference type="SUPFAM" id="SSF55469">
    <property type="entry name" value="FMN-dependent nitroreductase-like"/>
    <property type="match status" value="2"/>
</dbReference>
<comment type="caution">
    <text evidence="2">The sequence shown here is derived from an EMBL/GenBank/DDBJ whole genome shotgun (WGS) entry which is preliminary data.</text>
</comment>